<dbReference type="RefSeq" id="WP_275680839.1">
    <property type="nucleotide sequence ID" value="NZ_JAJLJH010000001.1"/>
</dbReference>
<protein>
    <submittedName>
        <fullName evidence="1">Alpha/beta hydrolase</fullName>
    </submittedName>
</protein>
<dbReference type="InterPro" id="IPR010662">
    <property type="entry name" value="RBBP9/YdeN"/>
</dbReference>
<keyword evidence="2" id="KW-1185">Reference proteome</keyword>
<reference evidence="1" key="1">
    <citation type="submission" date="2021-11" db="EMBL/GenBank/DDBJ databases">
        <title>BS-T2-15 a new species belonging to the Comamonadaceae family isolated from the soil of a French oak forest.</title>
        <authorList>
            <person name="Mieszkin S."/>
            <person name="Alain K."/>
        </authorList>
    </citation>
    <scope>NUCLEOTIDE SEQUENCE</scope>
    <source>
        <strain evidence="1">BS-T2-15</strain>
    </source>
</reference>
<gene>
    <name evidence="1" type="ORF">LPC04_03755</name>
</gene>
<accession>A0A9X1YI55</accession>
<dbReference type="EMBL" id="JAJLJH010000001">
    <property type="protein sequence ID" value="MCK9684817.1"/>
    <property type="molecule type" value="Genomic_DNA"/>
</dbReference>
<organism evidence="1 2">
    <name type="scientific">Scleromatobacter humisilvae</name>
    <dbReference type="NCBI Taxonomy" id="2897159"/>
    <lineage>
        <taxon>Bacteria</taxon>
        <taxon>Pseudomonadati</taxon>
        <taxon>Pseudomonadota</taxon>
        <taxon>Betaproteobacteria</taxon>
        <taxon>Burkholderiales</taxon>
        <taxon>Sphaerotilaceae</taxon>
        <taxon>Scleromatobacter</taxon>
    </lineage>
</organism>
<dbReference type="Pfam" id="PF06821">
    <property type="entry name" value="Ser_hydrolase"/>
    <property type="match status" value="1"/>
</dbReference>
<name>A0A9X1YI55_9BURK</name>
<evidence type="ECO:0000313" key="2">
    <source>
        <dbReference type="Proteomes" id="UP001139353"/>
    </source>
</evidence>
<dbReference type="Gene3D" id="3.40.50.1820">
    <property type="entry name" value="alpha/beta hydrolase"/>
    <property type="match status" value="1"/>
</dbReference>
<dbReference type="AlphaFoldDB" id="A0A9X1YI55"/>
<dbReference type="SUPFAM" id="SSF53474">
    <property type="entry name" value="alpha/beta-Hydrolases"/>
    <property type="match status" value="1"/>
</dbReference>
<keyword evidence="1" id="KW-0378">Hydrolase</keyword>
<dbReference type="Proteomes" id="UP001139353">
    <property type="component" value="Unassembled WGS sequence"/>
</dbReference>
<dbReference type="InterPro" id="IPR029058">
    <property type="entry name" value="AB_hydrolase_fold"/>
</dbReference>
<proteinExistence type="predicted"/>
<comment type="caution">
    <text evidence="1">The sequence shown here is derived from an EMBL/GenBank/DDBJ whole genome shotgun (WGS) entry which is preliminary data.</text>
</comment>
<evidence type="ECO:0000313" key="1">
    <source>
        <dbReference type="EMBL" id="MCK9684817.1"/>
    </source>
</evidence>
<dbReference type="GO" id="GO:0016787">
    <property type="term" value="F:hydrolase activity"/>
    <property type="evidence" value="ECO:0007669"/>
    <property type="project" value="UniProtKB-KW"/>
</dbReference>
<sequence length="194" mass="20821">MNAIHAPARHPAKSRLVIVPGLHGSGPAHWQSWLNGQIAGSVRVEQDFWSVPDIERWADRVAETVDAQGPGPHVIVAHSFGCLASLHAAARYPGLGIAQMLLVAPAEPTRFNAANALPQAPLPMPTCLVASDSDPWMSATQALAWARLWSSDWINLGDAGHINVESGFGPFPLAREWAAGALNRLDTRPWRVAA</sequence>